<protein>
    <submittedName>
        <fullName evidence="6">Restriction endonuclease subunit S</fullName>
        <ecNumber evidence="6">3.1.21.-</ecNumber>
    </submittedName>
</protein>
<feature type="coiled-coil region" evidence="4">
    <location>
        <begin position="115"/>
        <end position="189"/>
    </location>
</feature>
<keyword evidence="6" id="KW-0255">Endonuclease</keyword>
<dbReference type="PANTHER" id="PTHR43140">
    <property type="entry name" value="TYPE-1 RESTRICTION ENZYME ECOKI SPECIFICITY PROTEIN"/>
    <property type="match status" value="1"/>
</dbReference>
<dbReference type="GO" id="GO:0016787">
    <property type="term" value="F:hydrolase activity"/>
    <property type="evidence" value="ECO:0007669"/>
    <property type="project" value="UniProtKB-KW"/>
</dbReference>
<accession>A0ABT8CI35</accession>
<evidence type="ECO:0000256" key="3">
    <source>
        <dbReference type="ARBA" id="ARBA00023125"/>
    </source>
</evidence>
<comment type="caution">
    <text evidence="6">The sequence shown here is derived from an EMBL/GenBank/DDBJ whole genome shotgun (WGS) entry which is preliminary data.</text>
</comment>
<keyword evidence="3" id="KW-0238">DNA-binding</keyword>
<proteinExistence type="inferred from homology"/>
<dbReference type="Gene3D" id="3.90.220.20">
    <property type="entry name" value="DNA methylase specificity domains"/>
    <property type="match status" value="1"/>
</dbReference>
<evidence type="ECO:0000256" key="1">
    <source>
        <dbReference type="ARBA" id="ARBA00010923"/>
    </source>
</evidence>
<sequence length="189" mass="21009">MHEELSVRCKPEFNDVLLTKGGTTGVSCVNKHTHEFNVWVHVAVLRVTSEEIIMPEYLSLFFNSPIGYAQSQNYTHGVANRDLGLKRMVKICLGLPSLSEQKEIVRLVDQYFAFAETIEAQVKKAQAKVDNLTQSILAKAFRGELVPQDPNDESADKLLERIAKAREEAEALAKAAKKAEAAKKRAAKA</sequence>
<gene>
    <name evidence="6" type="ORF">QWY96_09225</name>
</gene>
<keyword evidence="7" id="KW-1185">Reference proteome</keyword>
<reference evidence="7" key="1">
    <citation type="journal article" date="2019" name="Int. J. Syst. Evol. Microbiol.">
        <title>The Global Catalogue of Microorganisms (GCM) 10K type strain sequencing project: providing services to taxonomists for standard genome sequencing and annotation.</title>
        <authorList>
            <consortium name="The Broad Institute Genomics Platform"/>
            <consortium name="The Broad Institute Genome Sequencing Center for Infectious Disease"/>
            <person name="Wu L."/>
            <person name="Ma J."/>
        </authorList>
    </citation>
    <scope>NUCLEOTIDE SEQUENCE [LARGE SCALE GENOMIC DNA]</scope>
    <source>
        <strain evidence="7">CECT 7226</strain>
    </source>
</reference>
<keyword evidence="2" id="KW-0680">Restriction system</keyword>
<dbReference type="RefSeq" id="WP_290334893.1">
    <property type="nucleotide sequence ID" value="NZ_JAUFQY010000001.1"/>
</dbReference>
<keyword evidence="6" id="KW-0378">Hydrolase</keyword>
<name>A0ABT8CI35_9VIBR</name>
<dbReference type="Pfam" id="PF01420">
    <property type="entry name" value="Methylase_S"/>
    <property type="match status" value="1"/>
</dbReference>
<dbReference type="InterPro" id="IPR044946">
    <property type="entry name" value="Restrct_endonuc_typeI_TRD_sf"/>
</dbReference>
<organism evidence="6 7">
    <name type="scientific">Vibrio artabrorum</name>
    <dbReference type="NCBI Taxonomy" id="446374"/>
    <lineage>
        <taxon>Bacteria</taxon>
        <taxon>Pseudomonadati</taxon>
        <taxon>Pseudomonadota</taxon>
        <taxon>Gammaproteobacteria</taxon>
        <taxon>Vibrionales</taxon>
        <taxon>Vibrionaceae</taxon>
        <taxon>Vibrio</taxon>
    </lineage>
</organism>
<evidence type="ECO:0000313" key="7">
    <source>
        <dbReference type="Proteomes" id="UP001223712"/>
    </source>
</evidence>
<dbReference type="InterPro" id="IPR051212">
    <property type="entry name" value="Type-I_RE_S_subunit"/>
</dbReference>
<feature type="domain" description="Type I restriction modification DNA specificity" evidence="5">
    <location>
        <begin position="14"/>
        <end position="123"/>
    </location>
</feature>
<evidence type="ECO:0000256" key="4">
    <source>
        <dbReference type="SAM" id="Coils"/>
    </source>
</evidence>
<evidence type="ECO:0000256" key="2">
    <source>
        <dbReference type="ARBA" id="ARBA00022747"/>
    </source>
</evidence>
<keyword evidence="6" id="KW-0540">Nuclease</keyword>
<dbReference type="EC" id="3.1.21.-" evidence="6"/>
<dbReference type="SUPFAM" id="SSF116734">
    <property type="entry name" value="DNA methylase specificity domain"/>
    <property type="match status" value="1"/>
</dbReference>
<dbReference type="GO" id="GO:0004519">
    <property type="term" value="F:endonuclease activity"/>
    <property type="evidence" value="ECO:0007669"/>
    <property type="project" value="UniProtKB-KW"/>
</dbReference>
<keyword evidence="4" id="KW-0175">Coiled coil</keyword>
<dbReference type="EMBL" id="JAUFQY010000001">
    <property type="protein sequence ID" value="MDN3701029.1"/>
    <property type="molecule type" value="Genomic_DNA"/>
</dbReference>
<comment type="similarity">
    <text evidence="1">Belongs to the type-I restriction system S methylase family.</text>
</comment>
<dbReference type="InterPro" id="IPR000055">
    <property type="entry name" value="Restrct_endonuc_typeI_TRD"/>
</dbReference>
<dbReference type="Proteomes" id="UP001223712">
    <property type="component" value="Unassembled WGS sequence"/>
</dbReference>
<evidence type="ECO:0000259" key="5">
    <source>
        <dbReference type="Pfam" id="PF01420"/>
    </source>
</evidence>
<evidence type="ECO:0000313" key="6">
    <source>
        <dbReference type="EMBL" id="MDN3701029.1"/>
    </source>
</evidence>
<dbReference type="PANTHER" id="PTHR43140:SF1">
    <property type="entry name" value="TYPE I RESTRICTION ENZYME ECOKI SPECIFICITY SUBUNIT"/>
    <property type="match status" value="1"/>
</dbReference>